<name>A0AAD5J025_ACENE</name>
<organism evidence="2 3">
    <name type="scientific">Acer negundo</name>
    <name type="common">Box elder</name>
    <dbReference type="NCBI Taxonomy" id="4023"/>
    <lineage>
        <taxon>Eukaryota</taxon>
        <taxon>Viridiplantae</taxon>
        <taxon>Streptophyta</taxon>
        <taxon>Embryophyta</taxon>
        <taxon>Tracheophyta</taxon>
        <taxon>Spermatophyta</taxon>
        <taxon>Magnoliopsida</taxon>
        <taxon>eudicotyledons</taxon>
        <taxon>Gunneridae</taxon>
        <taxon>Pentapetalae</taxon>
        <taxon>rosids</taxon>
        <taxon>malvids</taxon>
        <taxon>Sapindales</taxon>
        <taxon>Sapindaceae</taxon>
        <taxon>Hippocastanoideae</taxon>
        <taxon>Acereae</taxon>
        <taxon>Acer</taxon>
    </lineage>
</organism>
<dbReference type="PROSITE" id="PS50833">
    <property type="entry name" value="BRIX"/>
    <property type="match status" value="1"/>
</dbReference>
<reference evidence="2" key="1">
    <citation type="journal article" date="2022" name="Plant J.">
        <title>Strategies of tolerance reflected in two North American maple genomes.</title>
        <authorList>
            <person name="McEvoy S.L."/>
            <person name="Sezen U.U."/>
            <person name="Trouern-Trend A."/>
            <person name="McMahon S.M."/>
            <person name="Schaberg P.G."/>
            <person name="Yang J."/>
            <person name="Wegrzyn J.L."/>
            <person name="Swenson N.G."/>
        </authorList>
    </citation>
    <scope>NUCLEOTIDE SEQUENCE</scope>
    <source>
        <strain evidence="2">91603</strain>
    </source>
</reference>
<evidence type="ECO:0000313" key="3">
    <source>
        <dbReference type="Proteomes" id="UP001064489"/>
    </source>
</evidence>
<accession>A0AAD5J025</accession>
<dbReference type="InterPro" id="IPR044281">
    <property type="entry name" value="IMP4/RPF1"/>
</dbReference>
<comment type="caution">
    <text evidence="2">The sequence shown here is derived from an EMBL/GenBank/DDBJ whole genome shotgun (WGS) entry which is preliminary data.</text>
</comment>
<dbReference type="AlphaFoldDB" id="A0AAD5J025"/>
<dbReference type="PANTHER" id="PTHR22734">
    <property type="entry name" value="U3 SMALL NUCLEOLAR RIBONUCLEOPROTEIN PROTEIN IMP4"/>
    <property type="match status" value="1"/>
</dbReference>
<dbReference type="GO" id="GO:0000470">
    <property type="term" value="P:maturation of LSU-rRNA"/>
    <property type="evidence" value="ECO:0007669"/>
    <property type="project" value="TreeGrafter"/>
</dbReference>
<dbReference type="GO" id="GO:0000460">
    <property type="term" value="P:maturation of 5.8S rRNA"/>
    <property type="evidence" value="ECO:0007669"/>
    <property type="project" value="TreeGrafter"/>
</dbReference>
<dbReference type="SUPFAM" id="SSF52954">
    <property type="entry name" value="Class II aaRS ABD-related"/>
    <property type="match status" value="1"/>
</dbReference>
<dbReference type="GO" id="GO:0030687">
    <property type="term" value="C:preribosome, large subunit precursor"/>
    <property type="evidence" value="ECO:0007669"/>
    <property type="project" value="TreeGrafter"/>
</dbReference>
<feature type="domain" description="Brix" evidence="1">
    <location>
        <begin position="1"/>
        <end position="104"/>
    </location>
</feature>
<gene>
    <name evidence="2" type="ORF">LWI28_018762</name>
</gene>
<dbReference type="Pfam" id="PF04427">
    <property type="entry name" value="Brix"/>
    <property type="match status" value="1"/>
</dbReference>
<sequence length="134" mass="15301">MDLLPIKSSQRLFYARILRIMEILLVTSLSWRVATLHNQRDFIFFRHHRYIFESKEIKGSDSNVKKVKDAKGEKITQERVIARLQECGPRFTLKLISLQHGTFDTKGGEPGMDTLAGEGFSCDLFQTLLGVSPS</sequence>
<dbReference type="InterPro" id="IPR007109">
    <property type="entry name" value="Brix"/>
</dbReference>
<protein>
    <recommendedName>
        <fullName evidence="1">Brix domain-containing protein</fullName>
    </recommendedName>
</protein>
<dbReference type="PANTHER" id="PTHR22734:SF3">
    <property type="entry name" value="RIBOSOME PRODUCTION FACTOR 1"/>
    <property type="match status" value="1"/>
</dbReference>
<dbReference type="GO" id="GO:0005730">
    <property type="term" value="C:nucleolus"/>
    <property type="evidence" value="ECO:0007669"/>
    <property type="project" value="TreeGrafter"/>
</dbReference>
<dbReference type="EMBL" id="JAJSOW010000101">
    <property type="protein sequence ID" value="KAI9181804.1"/>
    <property type="molecule type" value="Genomic_DNA"/>
</dbReference>
<evidence type="ECO:0000313" key="2">
    <source>
        <dbReference type="EMBL" id="KAI9181804.1"/>
    </source>
</evidence>
<keyword evidence="3" id="KW-1185">Reference proteome</keyword>
<proteinExistence type="predicted"/>
<dbReference type="Proteomes" id="UP001064489">
    <property type="component" value="Chromosome 4"/>
</dbReference>
<reference evidence="2" key="2">
    <citation type="submission" date="2023-02" db="EMBL/GenBank/DDBJ databases">
        <authorList>
            <person name="Swenson N.G."/>
            <person name="Wegrzyn J.L."/>
            <person name="Mcevoy S.L."/>
        </authorList>
    </citation>
    <scope>NUCLEOTIDE SEQUENCE</scope>
    <source>
        <strain evidence="2">91603</strain>
        <tissue evidence="2">Leaf</tissue>
    </source>
</reference>
<evidence type="ECO:0000259" key="1">
    <source>
        <dbReference type="PROSITE" id="PS50833"/>
    </source>
</evidence>
<dbReference type="GO" id="GO:0042134">
    <property type="term" value="F:rRNA primary transcript binding"/>
    <property type="evidence" value="ECO:0007669"/>
    <property type="project" value="InterPro"/>
</dbReference>